<dbReference type="PROSITE" id="PS50088">
    <property type="entry name" value="ANK_REPEAT"/>
    <property type="match status" value="6"/>
</dbReference>
<proteinExistence type="predicted"/>
<feature type="compositionally biased region" description="Basic and acidic residues" evidence="4">
    <location>
        <begin position="732"/>
        <end position="743"/>
    </location>
</feature>
<dbReference type="Pfam" id="PF00536">
    <property type="entry name" value="SAM_1"/>
    <property type="match status" value="1"/>
</dbReference>
<keyword evidence="8" id="KW-1185">Reference proteome</keyword>
<dbReference type="SUPFAM" id="SSF47769">
    <property type="entry name" value="SAM/Pointed domain"/>
    <property type="match status" value="2"/>
</dbReference>
<dbReference type="Pfam" id="PF13637">
    <property type="entry name" value="Ank_4"/>
    <property type="match status" value="1"/>
</dbReference>
<dbReference type="Pfam" id="PF00640">
    <property type="entry name" value="PID"/>
    <property type="match status" value="1"/>
</dbReference>
<dbReference type="PROSITE" id="PS50105">
    <property type="entry name" value="SAM_DOMAIN"/>
    <property type="match status" value="1"/>
</dbReference>
<name>A0AA35SQH3_GEOBA</name>
<evidence type="ECO:0000256" key="1">
    <source>
        <dbReference type="ARBA" id="ARBA00022737"/>
    </source>
</evidence>
<dbReference type="SMART" id="SM00454">
    <property type="entry name" value="SAM"/>
    <property type="match status" value="2"/>
</dbReference>
<feature type="region of interest" description="Disordered" evidence="4">
    <location>
        <begin position="567"/>
        <end position="597"/>
    </location>
</feature>
<dbReference type="Pfam" id="PF12796">
    <property type="entry name" value="Ank_2"/>
    <property type="match status" value="2"/>
</dbReference>
<evidence type="ECO:0000313" key="8">
    <source>
        <dbReference type="Proteomes" id="UP001174909"/>
    </source>
</evidence>
<dbReference type="InterPro" id="IPR006020">
    <property type="entry name" value="PTB/PI_dom"/>
</dbReference>
<feature type="repeat" description="ANK" evidence="3">
    <location>
        <begin position="130"/>
        <end position="162"/>
    </location>
</feature>
<dbReference type="InterPro" id="IPR011993">
    <property type="entry name" value="PH-like_dom_sf"/>
</dbReference>
<feature type="compositionally biased region" description="Basic and acidic residues" evidence="4">
    <location>
        <begin position="567"/>
        <end position="583"/>
    </location>
</feature>
<dbReference type="PANTHER" id="PTHR24174">
    <property type="entry name" value="ANKYRIN REPEAT AND STERILE ALPHA MOTIF DOMAIN-CONTAINING PROTEIN 1"/>
    <property type="match status" value="1"/>
</dbReference>
<feature type="region of interest" description="Disordered" evidence="4">
    <location>
        <begin position="492"/>
        <end position="520"/>
    </location>
</feature>
<dbReference type="InterPro" id="IPR013761">
    <property type="entry name" value="SAM/pointed_sf"/>
</dbReference>
<dbReference type="SMART" id="SM00248">
    <property type="entry name" value="ANK"/>
    <property type="match status" value="6"/>
</dbReference>
<feature type="compositionally biased region" description="Polar residues" evidence="4">
    <location>
        <begin position="585"/>
        <end position="595"/>
    </location>
</feature>
<feature type="repeat" description="ANK" evidence="3">
    <location>
        <begin position="61"/>
        <end position="93"/>
    </location>
</feature>
<dbReference type="Gene3D" id="2.30.29.30">
    <property type="entry name" value="Pleckstrin-homology domain (PH domain)/Phosphotyrosine-binding domain (PTB)"/>
    <property type="match status" value="1"/>
</dbReference>
<evidence type="ECO:0000256" key="2">
    <source>
        <dbReference type="ARBA" id="ARBA00023043"/>
    </source>
</evidence>
<dbReference type="InterPro" id="IPR033635">
    <property type="entry name" value="ANKS1/Caskin"/>
</dbReference>
<sequence length="1242" mass="135757">MGRDSELFKAAQNGNTEFLEKAFATFLASDKDTPPTRGRGKKQSSGVSLRKGASPNMQDEQGYTLLHHASLNGQCETVRLLLRCGASTTIPDCSGSGPLHLAAWKGDLEVVRVLVSQGPSRANVNQQNDTDNTPLHLAAQYGYSAVVDYLLQRHADPILHNCQGETPLDLAAQYGHLDTVHLLISHCPELLSLSRGKFSPLHLAARNGHTLVALSLINAGISVNVMGEHGTPLHEAALFGKPETVKMLLDKGASVETRDRASKSVLEALREFPAERAREITKLIEEHKEETTSSGVSPHMVAVARNGYTPASASSSALAFSAGDHISVISRSSKVMFEGSVHGKTGSFLSQDVVFHREVGGQLVPVESPDDMFPPPPSPSQDHTHMNYHSVTNDDDNETPPIVPAKTYKDYRRYSNQELLPPGLEGRGGRHKSVPLPVKMKKLSKKEKRFQLSKDDGAYCELSTIDPVTAVQSDSAGNVRLNPIGPAFLASFPGQPGSPGAVTTSHNGPTPSVAGQPNNGEDFLGSYYVLEVGNFKGGEKEGKGGEETGGEDLPAAYYMLDVAHMEREGEGEKGGKKRSDSSRSYENISSPQGIQYENVEVKKTSGPKYENIRMRRCHERQKSSPMGIPQSSGPGGRGEGVGCHDDTAMARRMSTSLPSQSMTGDVARERLIAAANVATDDQRHNNDSPPRVEGRLPRTRRSRERIYEMTPVTFPKRRSSRSEVGGANTDEASDKKPVDKEKTKIDGEAAEICVATATTDRVDTAGAQSFVRDVKKESAKSSVKGVGGKEERDEEPLTKMMELNGLPFAGLVLSSSVAATLSVGEEGEGREEGVVSRQRAETIWDDCRVQREWNQIDSLLKDMTGSISRENLAASSPPADLHSWLADNAMEKYTSNLETNGFDCLLFLGGGLLIAEDLQDIGVTSPEDQLTLQATSHLLPPPPLLGGMSTVTEWLEALQLSQLSNKFEGLTLQKISRMWDIELTSVVGVELLGHRRRLLYGISELCSSHPDWSSPPTHWDQTRRRRRRETPPTQTTATPSLFRDYTSIQPSLRQQTPPSPISPIELRPPLESQGRDDTDPRPHSLISSSSSWRHSVASLVNETINYEAKYLGSVIVVKVKGIQSTEEACLRLRTSTENMQKLPDVILSVAWKGVKFIDGKSKMVVSTHAIQDISYCSQDIEDKRVFAYITKDKTGMYYSHVFMATNEVIAEEILMTIGQAFEIAYQMVRKARAKVTPPRNSN</sequence>
<feature type="compositionally biased region" description="Basic and acidic residues" evidence="4">
    <location>
        <begin position="1073"/>
        <end position="1082"/>
    </location>
</feature>
<feature type="domain" description="SAM" evidence="6">
    <location>
        <begin position="946"/>
        <end position="1008"/>
    </location>
</feature>
<dbReference type="PRINTS" id="PR01415">
    <property type="entry name" value="ANKYRIN"/>
</dbReference>
<dbReference type="Proteomes" id="UP001174909">
    <property type="component" value="Unassembled WGS sequence"/>
</dbReference>
<dbReference type="Gene3D" id="2.30.30.40">
    <property type="entry name" value="SH3 Domains"/>
    <property type="match status" value="1"/>
</dbReference>
<dbReference type="PROSITE" id="PS50297">
    <property type="entry name" value="ANK_REP_REGION"/>
    <property type="match status" value="6"/>
</dbReference>
<dbReference type="EMBL" id="CASHTH010002713">
    <property type="protein sequence ID" value="CAI8034108.1"/>
    <property type="molecule type" value="Genomic_DNA"/>
</dbReference>
<evidence type="ECO:0000259" key="5">
    <source>
        <dbReference type="PROSITE" id="PS01179"/>
    </source>
</evidence>
<evidence type="ECO:0000259" key="6">
    <source>
        <dbReference type="PROSITE" id="PS50105"/>
    </source>
</evidence>
<feature type="repeat" description="ANK" evidence="3">
    <location>
        <begin position="228"/>
        <end position="260"/>
    </location>
</feature>
<feature type="region of interest" description="Disordered" evidence="4">
    <location>
        <begin position="618"/>
        <end position="640"/>
    </location>
</feature>
<gene>
    <name evidence="7" type="ORF">GBAR_LOCUS19248</name>
</gene>
<dbReference type="Gene3D" id="1.10.150.50">
    <property type="entry name" value="Transcription Factor, Ets-1"/>
    <property type="match status" value="2"/>
</dbReference>
<accession>A0AA35SQH3</accession>
<dbReference type="PANTHER" id="PTHR24174:SF1">
    <property type="entry name" value="IP14385P"/>
    <property type="match status" value="1"/>
</dbReference>
<dbReference type="InterPro" id="IPR001660">
    <property type="entry name" value="SAM"/>
</dbReference>
<feature type="compositionally biased region" description="Polar residues" evidence="4">
    <location>
        <begin position="1046"/>
        <end position="1056"/>
    </location>
</feature>
<dbReference type="SMART" id="SM00462">
    <property type="entry name" value="PTB"/>
    <property type="match status" value="1"/>
</dbReference>
<feature type="repeat" description="ANK" evidence="3">
    <location>
        <begin position="94"/>
        <end position="126"/>
    </location>
</feature>
<feature type="region of interest" description="Disordered" evidence="4">
    <location>
        <begin position="712"/>
        <end position="743"/>
    </location>
</feature>
<dbReference type="Gene3D" id="1.25.40.20">
    <property type="entry name" value="Ankyrin repeat-containing domain"/>
    <property type="match status" value="2"/>
</dbReference>
<dbReference type="GO" id="GO:0005829">
    <property type="term" value="C:cytosol"/>
    <property type="evidence" value="ECO:0007669"/>
    <property type="project" value="TreeGrafter"/>
</dbReference>
<organism evidence="7 8">
    <name type="scientific">Geodia barretti</name>
    <name type="common">Barrett's horny sponge</name>
    <dbReference type="NCBI Taxonomy" id="519541"/>
    <lineage>
        <taxon>Eukaryota</taxon>
        <taxon>Metazoa</taxon>
        <taxon>Porifera</taxon>
        <taxon>Demospongiae</taxon>
        <taxon>Heteroscleromorpha</taxon>
        <taxon>Tetractinellida</taxon>
        <taxon>Astrophorina</taxon>
        <taxon>Geodiidae</taxon>
        <taxon>Geodia</taxon>
    </lineage>
</organism>
<keyword evidence="1" id="KW-0677">Repeat</keyword>
<dbReference type="InterPro" id="IPR002110">
    <property type="entry name" value="Ankyrin_rpt"/>
</dbReference>
<feature type="region of interest" description="Disordered" evidence="4">
    <location>
        <begin position="1009"/>
        <end position="1088"/>
    </location>
</feature>
<keyword evidence="2 3" id="KW-0040">ANK repeat</keyword>
<feature type="domain" description="PID" evidence="5">
    <location>
        <begin position="1104"/>
        <end position="1238"/>
    </location>
</feature>
<dbReference type="PROSITE" id="PS01179">
    <property type="entry name" value="PID"/>
    <property type="match status" value="1"/>
</dbReference>
<reference evidence="7" key="1">
    <citation type="submission" date="2023-03" db="EMBL/GenBank/DDBJ databases">
        <authorList>
            <person name="Steffen K."/>
            <person name="Cardenas P."/>
        </authorList>
    </citation>
    <scope>NUCLEOTIDE SEQUENCE</scope>
</reference>
<dbReference type="AlphaFoldDB" id="A0AA35SQH3"/>
<protein>
    <submittedName>
        <fullName evidence="7">Ankyrin repeat and sterile alpha motif domain-containing protein 1B</fullName>
    </submittedName>
</protein>
<evidence type="ECO:0000256" key="4">
    <source>
        <dbReference type="SAM" id="MobiDB-lite"/>
    </source>
</evidence>
<feature type="repeat" description="ANK" evidence="3">
    <location>
        <begin position="196"/>
        <end position="228"/>
    </location>
</feature>
<feature type="repeat" description="ANK" evidence="3">
    <location>
        <begin position="163"/>
        <end position="195"/>
    </location>
</feature>
<feature type="compositionally biased region" description="Polar residues" evidence="4">
    <location>
        <begin position="501"/>
        <end position="519"/>
    </location>
</feature>
<dbReference type="InterPro" id="IPR036770">
    <property type="entry name" value="Ankyrin_rpt-contain_sf"/>
</dbReference>
<evidence type="ECO:0000313" key="7">
    <source>
        <dbReference type="EMBL" id="CAI8034108.1"/>
    </source>
</evidence>
<feature type="region of interest" description="Disordered" evidence="4">
    <location>
        <begin position="29"/>
        <end position="58"/>
    </location>
</feature>
<dbReference type="SUPFAM" id="SSF48403">
    <property type="entry name" value="Ankyrin repeat"/>
    <property type="match status" value="1"/>
</dbReference>
<evidence type="ECO:0000256" key="3">
    <source>
        <dbReference type="PROSITE-ProRule" id="PRU00023"/>
    </source>
</evidence>
<comment type="caution">
    <text evidence="7">The sequence shown here is derived from an EMBL/GenBank/DDBJ whole genome shotgun (WGS) entry which is preliminary data.</text>
</comment>
<dbReference type="SUPFAM" id="SSF50729">
    <property type="entry name" value="PH domain-like"/>
    <property type="match status" value="1"/>
</dbReference>